<sequence length="41" mass="4306">MVAVHDGVTAQPLLDGDTAGARTALHRPLTTLLTTEDPHGR</sequence>
<organism evidence="2 3">
    <name type="scientific">Kitasatospora misakiensis</name>
    <dbReference type="NCBI Taxonomy" id="67330"/>
    <lineage>
        <taxon>Bacteria</taxon>
        <taxon>Bacillati</taxon>
        <taxon>Actinomycetota</taxon>
        <taxon>Actinomycetes</taxon>
        <taxon>Kitasatosporales</taxon>
        <taxon>Streptomycetaceae</taxon>
        <taxon>Kitasatospora</taxon>
    </lineage>
</organism>
<accession>A0ABW0XCT5</accession>
<protein>
    <submittedName>
        <fullName evidence="2">Uncharacterized protein</fullName>
    </submittedName>
</protein>
<evidence type="ECO:0000313" key="3">
    <source>
        <dbReference type="Proteomes" id="UP001595975"/>
    </source>
</evidence>
<proteinExistence type="predicted"/>
<dbReference type="Proteomes" id="UP001595975">
    <property type="component" value="Unassembled WGS sequence"/>
</dbReference>
<feature type="region of interest" description="Disordered" evidence="1">
    <location>
        <begin position="1"/>
        <end position="22"/>
    </location>
</feature>
<reference evidence="3" key="1">
    <citation type="journal article" date="2019" name="Int. J. Syst. Evol. Microbiol.">
        <title>The Global Catalogue of Microorganisms (GCM) 10K type strain sequencing project: providing services to taxonomists for standard genome sequencing and annotation.</title>
        <authorList>
            <consortium name="The Broad Institute Genomics Platform"/>
            <consortium name="The Broad Institute Genome Sequencing Center for Infectious Disease"/>
            <person name="Wu L."/>
            <person name="Ma J."/>
        </authorList>
    </citation>
    <scope>NUCLEOTIDE SEQUENCE [LARGE SCALE GENOMIC DNA]</scope>
    <source>
        <strain evidence="3">CGMCC 4.1437</strain>
    </source>
</reference>
<name>A0ABW0XCT5_9ACTN</name>
<dbReference type="RefSeq" id="WP_380228858.1">
    <property type="nucleotide sequence ID" value="NZ_JBHSOF010000052.1"/>
</dbReference>
<evidence type="ECO:0000313" key="2">
    <source>
        <dbReference type="EMBL" id="MFC5667179.1"/>
    </source>
</evidence>
<gene>
    <name evidence="2" type="ORF">ACFP3U_29965</name>
</gene>
<dbReference type="EMBL" id="JBHSOF010000052">
    <property type="protein sequence ID" value="MFC5667179.1"/>
    <property type="molecule type" value="Genomic_DNA"/>
</dbReference>
<evidence type="ECO:0000256" key="1">
    <source>
        <dbReference type="SAM" id="MobiDB-lite"/>
    </source>
</evidence>
<keyword evidence="3" id="KW-1185">Reference proteome</keyword>
<comment type="caution">
    <text evidence="2">The sequence shown here is derived from an EMBL/GenBank/DDBJ whole genome shotgun (WGS) entry which is preliminary data.</text>
</comment>